<evidence type="ECO:0000313" key="3">
    <source>
        <dbReference type="Proteomes" id="UP001289374"/>
    </source>
</evidence>
<evidence type="ECO:0000256" key="1">
    <source>
        <dbReference type="SAM" id="MobiDB-lite"/>
    </source>
</evidence>
<sequence>MTTRRWAWKQPSFEESVIAHWSSSMAPKMFLVTRPGDIRSENADMSNEKSCEKHDRLPVEGFLRSVNLRRVNRSLRNPERAAVRWVHESDEVALTTEPCLSLGANWMIGPRAAPSSPHSPFPNMNLESSKPF</sequence>
<dbReference type="AlphaFoldDB" id="A0AAE1T450"/>
<organism evidence="2 3">
    <name type="scientific">Sesamum angolense</name>
    <dbReference type="NCBI Taxonomy" id="2727404"/>
    <lineage>
        <taxon>Eukaryota</taxon>
        <taxon>Viridiplantae</taxon>
        <taxon>Streptophyta</taxon>
        <taxon>Embryophyta</taxon>
        <taxon>Tracheophyta</taxon>
        <taxon>Spermatophyta</taxon>
        <taxon>Magnoliopsida</taxon>
        <taxon>eudicotyledons</taxon>
        <taxon>Gunneridae</taxon>
        <taxon>Pentapetalae</taxon>
        <taxon>asterids</taxon>
        <taxon>lamiids</taxon>
        <taxon>Lamiales</taxon>
        <taxon>Pedaliaceae</taxon>
        <taxon>Sesamum</taxon>
    </lineage>
</organism>
<reference evidence="2" key="2">
    <citation type="journal article" date="2024" name="Plant">
        <title>Genomic evolution and insights into agronomic trait innovations of Sesamum species.</title>
        <authorList>
            <person name="Miao H."/>
            <person name="Wang L."/>
            <person name="Qu L."/>
            <person name="Liu H."/>
            <person name="Sun Y."/>
            <person name="Le M."/>
            <person name="Wang Q."/>
            <person name="Wei S."/>
            <person name="Zheng Y."/>
            <person name="Lin W."/>
            <person name="Duan Y."/>
            <person name="Cao H."/>
            <person name="Xiong S."/>
            <person name="Wang X."/>
            <person name="Wei L."/>
            <person name="Li C."/>
            <person name="Ma Q."/>
            <person name="Ju M."/>
            <person name="Zhao R."/>
            <person name="Li G."/>
            <person name="Mu C."/>
            <person name="Tian Q."/>
            <person name="Mei H."/>
            <person name="Zhang T."/>
            <person name="Gao T."/>
            <person name="Zhang H."/>
        </authorList>
    </citation>
    <scope>NUCLEOTIDE SEQUENCE</scope>
    <source>
        <strain evidence="2">K16</strain>
    </source>
</reference>
<gene>
    <name evidence="2" type="ORF">Sango_2966400</name>
</gene>
<comment type="caution">
    <text evidence="2">The sequence shown here is derived from an EMBL/GenBank/DDBJ whole genome shotgun (WGS) entry which is preliminary data.</text>
</comment>
<feature type="region of interest" description="Disordered" evidence="1">
    <location>
        <begin position="111"/>
        <end position="132"/>
    </location>
</feature>
<proteinExistence type="predicted"/>
<evidence type="ECO:0000313" key="2">
    <source>
        <dbReference type="EMBL" id="KAK4381465.1"/>
    </source>
</evidence>
<protein>
    <submittedName>
        <fullName evidence="2">Uncharacterized protein</fullName>
    </submittedName>
</protein>
<reference evidence="2" key="1">
    <citation type="submission" date="2020-06" db="EMBL/GenBank/DDBJ databases">
        <authorList>
            <person name="Li T."/>
            <person name="Hu X."/>
            <person name="Zhang T."/>
            <person name="Song X."/>
            <person name="Zhang H."/>
            <person name="Dai N."/>
            <person name="Sheng W."/>
            <person name="Hou X."/>
            <person name="Wei L."/>
        </authorList>
    </citation>
    <scope>NUCLEOTIDE SEQUENCE</scope>
    <source>
        <strain evidence="2">K16</strain>
        <tissue evidence="2">Leaf</tissue>
    </source>
</reference>
<name>A0AAE1T450_9LAMI</name>
<dbReference type="Proteomes" id="UP001289374">
    <property type="component" value="Unassembled WGS sequence"/>
</dbReference>
<keyword evidence="3" id="KW-1185">Reference proteome</keyword>
<dbReference type="EMBL" id="JACGWL010000876">
    <property type="protein sequence ID" value="KAK4381465.1"/>
    <property type="molecule type" value="Genomic_DNA"/>
</dbReference>
<accession>A0AAE1T450</accession>